<dbReference type="Proteomes" id="UP000192247">
    <property type="component" value="Unassembled WGS sequence"/>
</dbReference>
<accession>A0A1V9XTU0</accession>
<evidence type="ECO:0000313" key="2">
    <source>
        <dbReference type="EMBL" id="OQR76832.1"/>
    </source>
</evidence>
<comment type="caution">
    <text evidence="2">The sequence shown here is derived from an EMBL/GenBank/DDBJ whole genome shotgun (WGS) entry which is preliminary data.</text>
</comment>
<feature type="region of interest" description="Disordered" evidence="1">
    <location>
        <begin position="113"/>
        <end position="167"/>
    </location>
</feature>
<gene>
    <name evidence="2" type="ORF">BIW11_07521</name>
</gene>
<reference evidence="2 3" key="1">
    <citation type="journal article" date="2017" name="Gigascience">
        <title>Draft genome of the honey bee ectoparasitic mite, Tropilaelaps mercedesae, is shaped by the parasitic life history.</title>
        <authorList>
            <person name="Dong X."/>
            <person name="Armstrong S.D."/>
            <person name="Xia D."/>
            <person name="Makepeace B.L."/>
            <person name="Darby A.C."/>
            <person name="Kadowaki T."/>
        </authorList>
    </citation>
    <scope>NUCLEOTIDE SEQUENCE [LARGE SCALE GENOMIC DNA]</scope>
    <source>
        <strain evidence="2">Wuxi-XJTLU</strain>
    </source>
</reference>
<evidence type="ECO:0000256" key="1">
    <source>
        <dbReference type="SAM" id="MobiDB-lite"/>
    </source>
</evidence>
<feature type="region of interest" description="Disordered" evidence="1">
    <location>
        <begin position="1"/>
        <end position="58"/>
    </location>
</feature>
<sequence length="230" mass="25934">MSQKDRQSRNMPMSKYFGEAGKKPVDFSDSSGSMNTPGSSVRRSLKYPDERPNLFTGEGVRRKETKVIEGLKREQLPEDLSDMFCNLVLTPEEINPIEEEKVAASSYNQCDRQFKHADGPSQKGNPNSSNNKEEDNDDPRLAHAEYVSDLSMLSSGAPPPLKMLLDEPLTPNKMQTQRQVTDGLNSIGQQVMKLYEEMDNFREIDQFFRQICGPEDQTENLPPGDPDNNA</sequence>
<keyword evidence="3" id="KW-1185">Reference proteome</keyword>
<proteinExistence type="predicted"/>
<organism evidence="2 3">
    <name type="scientific">Tropilaelaps mercedesae</name>
    <dbReference type="NCBI Taxonomy" id="418985"/>
    <lineage>
        <taxon>Eukaryota</taxon>
        <taxon>Metazoa</taxon>
        <taxon>Ecdysozoa</taxon>
        <taxon>Arthropoda</taxon>
        <taxon>Chelicerata</taxon>
        <taxon>Arachnida</taxon>
        <taxon>Acari</taxon>
        <taxon>Parasitiformes</taxon>
        <taxon>Mesostigmata</taxon>
        <taxon>Gamasina</taxon>
        <taxon>Dermanyssoidea</taxon>
        <taxon>Laelapidae</taxon>
        <taxon>Tropilaelaps</taxon>
    </lineage>
</organism>
<dbReference type="AlphaFoldDB" id="A0A1V9XTU0"/>
<evidence type="ECO:0000313" key="3">
    <source>
        <dbReference type="Proteomes" id="UP000192247"/>
    </source>
</evidence>
<dbReference type="EMBL" id="MNPL01004328">
    <property type="protein sequence ID" value="OQR76832.1"/>
    <property type="molecule type" value="Genomic_DNA"/>
</dbReference>
<feature type="compositionally biased region" description="Polar residues" evidence="1">
    <location>
        <begin position="28"/>
        <end position="42"/>
    </location>
</feature>
<name>A0A1V9XTU0_9ACAR</name>
<protein>
    <submittedName>
        <fullName evidence="2">Uncharacterized protein</fullName>
    </submittedName>
</protein>
<dbReference type="InParanoid" id="A0A1V9XTU0"/>